<dbReference type="InterPro" id="IPR000182">
    <property type="entry name" value="GNAT_dom"/>
</dbReference>
<dbReference type="Proteomes" id="UP000031972">
    <property type="component" value="Unassembled WGS sequence"/>
</dbReference>
<dbReference type="AlphaFoldDB" id="A0A0C2W9N6"/>
<evidence type="ECO:0000256" key="2">
    <source>
        <dbReference type="ARBA" id="ARBA00023315"/>
    </source>
</evidence>
<dbReference type="Pfam" id="PF00583">
    <property type="entry name" value="Acetyltransf_1"/>
    <property type="match status" value="1"/>
</dbReference>
<name>A0A0C2W9N6_9BACL</name>
<proteinExistence type="predicted"/>
<dbReference type="PANTHER" id="PTHR43420">
    <property type="entry name" value="ACETYLTRANSFERASE"/>
    <property type="match status" value="1"/>
</dbReference>
<gene>
    <name evidence="4" type="ORF">KR50_00920</name>
</gene>
<keyword evidence="1" id="KW-0808">Transferase</keyword>
<evidence type="ECO:0000313" key="4">
    <source>
        <dbReference type="EMBL" id="KIL52763.1"/>
    </source>
</evidence>
<accession>A0A0C2W9N6</accession>
<reference evidence="4 5" key="1">
    <citation type="submission" date="2015-01" db="EMBL/GenBank/DDBJ databases">
        <title>Jeotgalibacillus campisalis genome sequencing.</title>
        <authorList>
            <person name="Goh K.M."/>
            <person name="Chan K.-G."/>
            <person name="Yaakop A.S."/>
            <person name="Ee R."/>
            <person name="Gan H.M."/>
            <person name="Chan C.S."/>
        </authorList>
    </citation>
    <scope>NUCLEOTIDE SEQUENCE [LARGE SCALE GENOMIC DNA]</scope>
    <source>
        <strain evidence="4 5">SF-57</strain>
    </source>
</reference>
<dbReference type="CDD" id="cd04301">
    <property type="entry name" value="NAT_SF"/>
    <property type="match status" value="1"/>
</dbReference>
<protein>
    <recommendedName>
        <fullName evidence="3">N-acetyltransferase domain-containing protein</fullName>
    </recommendedName>
</protein>
<keyword evidence="2" id="KW-0012">Acyltransferase</keyword>
<dbReference type="GO" id="GO:0016747">
    <property type="term" value="F:acyltransferase activity, transferring groups other than amino-acyl groups"/>
    <property type="evidence" value="ECO:0007669"/>
    <property type="project" value="InterPro"/>
</dbReference>
<comment type="caution">
    <text evidence="4">The sequence shown here is derived from an EMBL/GenBank/DDBJ whole genome shotgun (WGS) entry which is preliminary data.</text>
</comment>
<organism evidence="4 5">
    <name type="scientific">Jeotgalibacillus campisalis</name>
    <dbReference type="NCBI Taxonomy" id="220754"/>
    <lineage>
        <taxon>Bacteria</taxon>
        <taxon>Bacillati</taxon>
        <taxon>Bacillota</taxon>
        <taxon>Bacilli</taxon>
        <taxon>Bacillales</taxon>
        <taxon>Caryophanaceae</taxon>
        <taxon>Jeotgalibacillus</taxon>
    </lineage>
</organism>
<dbReference type="PROSITE" id="PS51186">
    <property type="entry name" value="GNAT"/>
    <property type="match status" value="1"/>
</dbReference>
<dbReference type="InterPro" id="IPR016181">
    <property type="entry name" value="Acyl_CoA_acyltransferase"/>
</dbReference>
<evidence type="ECO:0000256" key="1">
    <source>
        <dbReference type="ARBA" id="ARBA00022679"/>
    </source>
</evidence>
<dbReference type="Gene3D" id="3.40.630.30">
    <property type="match status" value="1"/>
</dbReference>
<keyword evidence="5" id="KW-1185">Reference proteome</keyword>
<sequence>MKELAGKCTGCCKDLYCRDGFFEGEIDEGTAFCFPCSNQLRSDFTEEEIGLFIARLNKNPAQHTGYCGTEEMEVTDTLLNDFSDLSFKNSFAVLKEDGKIIAALGADWDMEAASGELWGPFSLKDGEEWQEDAGRLWRFLKHKINHNGTWHGFYNEQNQQAINWISLQGAVHKSKEVILRVIPEEIKPGKQMEVEEFTAPYTEKFKSLHTSAFPAGYFSSDEILRRQNNHNRLFVVQENQRLAGYVYVEASPAHGEGSIEFITVNPNFRGQGVGEALLKRAAAFLFQEMNVKEISICVNAGNEAAIHLYKKVGFSEKHRLSFYKL</sequence>
<evidence type="ECO:0000313" key="5">
    <source>
        <dbReference type="Proteomes" id="UP000031972"/>
    </source>
</evidence>
<dbReference type="PANTHER" id="PTHR43420:SF44">
    <property type="entry name" value="ACETYLTRANSFERASE YPEA"/>
    <property type="match status" value="1"/>
</dbReference>
<dbReference type="InterPro" id="IPR050680">
    <property type="entry name" value="YpeA/RimI_acetyltransf"/>
</dbReference>
<dbReference type="PATRIC" id="fig|220754.4.peg.94"/>
<feature type="domain" description="N-acetyltransferase" evidence="3">
    <location>
        <begin position="192"/>
        <end position="325"/>
    </location>
</feature>
<dbReference type="EMBL" id="JXRR01000001">
    <property type="protein sequence ID" value="KIL52763.1"/>
    <property type="molecule type" value="Genomic_DNA"/>
</dbReference>
<evidence type="ECO:0000259" key="3">
    <source>
        <dbReference type="PROSITE" id="PS51186"/>
    </source>
</evidence>
<dbReference type="SUPFAM" id="SSF55729">
    <property type="entry name" value="Acyl-CoA N-acyltransferases (Nat)"/>
    <property type="match status" value="1"/>
</dbReference>